<keyword evidence="2" id="KW-1185">Reference proteome</keyword>
<gene>
    <name evidence="1" type="ORF">FA95DRAFT_685061</name>
</gene>
<reference evidence="1" key="1">
    <citation type="submission" date="2021-02" db="EMBL/GenBank/DDBJ databases">
        <authorList>
            <consortium name="DOE Joint Genome Institute"/>
            <person name="Ahrendt S."/>
            <person name="Looney B.P."/>
            <person name="Miyauchi S."/>
            <person name="Morin E."/>
            <person name="Drula E."/>
            <person name="Courty P.E."/>
            <person name="Chicoki N."/>
            <person name="Fauchery L."/>
            <person name="Kohler A."/>
            <person name="Kuo A."/>
            <person name="Labutti K."/>
            <person name="Pangilinan J."/>
            <person name="Lipzen A."/>
            <person name="Riley R."/>
            <person name="Andreopoulos W."/>
            <person name="He G."/>
            <person name="Johnson J."/>
            <person name="Barry K.W."/>
            <person name="Grigoriev I.V."/>
            <person name="Nagy L."/>
            <person name="Hibbett D."/>
            <person name="Henrissat B."/>
            <person name="Matheny P.B."/>
            <person name="Labbe J."/>
            <person name="Martin F."/>
        </authorList>
    </citation>
    <scope>NUCLEOTIDE SEQUENCE</scope>
    <source>
        <strain evidence="1">FP105234-sp</strain>
    </source>
</reference>
<proteinExistence type="predicted"/>
<name>A0ACB8S0Z4_9AGAM</name>
<accession>A0ACB8S0Z4</accession>
<dbReference type="Proteomes" id="UP000814033">
    <property type="component" value="Unassembled WGS sequence"/>
</dbReference>
<protein>
    <submittedName>
        <fullName evidence="1">Uncharacterized protein</fullName>
    </submittedName>
</protein>
<evidence type="ECO:0000313" key="1">
    <source>
        <dbReference type="EMBL" id="KAI0050113.1"/>
    </source>
</evidence>
<comment type="caution">
    <text evidence="1">The sequence shown here is derived from an EMBL/GenBank/DDBJ whole genome shotgun (WGS) entry which is preliminary data.</text>
</comment>
<sequence>MQTRFIGPMPVDKFLAEFMPAVVARDDNGQPLARPALPFKEAAKKTEDGFIAAIAASGVCPNLRMVNTSTKSDPEYVEDLKPDISVVLSTSTDQLPPMRRMEMTIERKPEDGDPFADPSESDKPNQTRPDFVRKTEIARKNLGQITSYALAQFTAQFRTCCFSILLTGEYARFLRWDRAGTVVTESLNWFKSPDQLAEFFWRFDHMSQEQRGHDVTVRKATEEEADAARAGFAMAKKNGKSYLPDLKLKGTELHTFAVYDEDKKETRYYVGPSAHVRSRSMAGRGTFGYYVWDKSKRQVVYLKDSWRIDVPGMEKEAKIYQRLADAGVRRIAKFGCGGDVKPDQSTRTQEFITADWACSSSNVVKHTHVRLVLETIGSSLENFATTKQLCTAISDALTAHTEAYEKSHVLHRDVSTGNILIDEDGRGFLIDWDLCKDMHAPPQPRRQWRT</sequence>
<organism evidence="1 2">
    <name type="scientific">Auriscalpium vulgare</name>
    <dbReference type="NCBI Taxonomy" id="40419"/>
    <lineage>
        <taxon>Eukaryota</taxon>
        <taxon>Fungi</taxon>
        <taxon>Dikarya</taxon>
        <taxon>Basidiomycota</taxon>
        <taxon>Agaricomycotina</taxon>
        <taxon>Agaricomycetes</taxon>
        <taxon>Russulales</taxon>
        <taxon>Auriscalpiaceae</taxon>
        <taxon>Auriscalpium</taxon>
    </lineage>
</organism>
<evidence type="ECO:0000313" key="2">
    <source>
        <dbReference type="Proteomes" id="UP000814033"/>
    </source>
</evidence>
<reference evidence="1" key="2">
    <citation type="journal article" date="2022" name="New Phytol.">
        <title>Evolutionary transition to the ectomycorrhizal habit in the genomes of a hyperdiverse lineage of mushroom-forming fungi.</title>
        <authorList>
            <person name="Looney B."/>
            <person name="Miyauchi S."/>
            <person name="Morin E."/>
            <person name="Drula E."/>
            <person name="Courty P.E."/>
            <person name="Kohler A."/>
            <person name="Kuo A."/>
            <person name="LaButti K."/>
            <person name="Pangilinan J."/>
            <person name="Lipzen A."/>
            <person name="Riley R."/>
            <person name="Andreopoulos W."/>
            <person name="He G."/>
            <person name="Johnson J."/>
            <person name="Nolan M."/>
            <person name="Tritt A."/>
            <person name="Barry K.W."/>
            <person name="Grigoriev I.V."/>
            <person name="Nagy L.G."/>
            <person name="Hibbett D."/>
            <person name="Henrissat B."/>
            <person name="Matheny P.B."/>
            <person name="Labbe J."/>
            <person name="Martin F.M."/>
        </authorList>
    </citation>
    <scope>NUCLEOTIDE SEQUENCE</scope>
    <source>
        <strain evidence="1">FP105234-sp</strain>
    </source>
</reference>
<dbReference type="EMBL" id="MU275865">
    <property type="protein sequence ID" value="KAI0050113.1"/>
    <property type="molecule type" value="Genomic_DNA"/>
</dbReference>